<name>A0ABV5IJV6_9ACTN</name>
<dbReference type="Gene3D" id="3.40.50.1000">
    <property type="entry name" value="HAD superfamily/HAD-like"/>
    <property type="match status" value="1"/>
</dbReference>
<dbReference type="GO" id="GO:0016787">
    <property type="term" value="F:hydrolase activity"/>
    <property type="evidence" value="ECO:0007669"/>
    <property type="project" value="UniProtKB-KW"/>
</dbReference>
<dbReference type="Proteomes" id="UP001589647">
    <property type="component" value="Unassembled WGS sequence"/>
</dbReference>
<dbReference type="InterPro" id="IPR036412">
    <property type="entry name" value="HAD-like_sf"/>
</dbReference>
<keyword evidence="2" id="KW-1185">Reference proteome</keyword>
<reference evidence="1 2" key="1">
    <citation type="submission" date="2024-09" db="EMBL/GenBank/DDBJ databases">
        <authorList>
            <person name="Sun Q."/>
            <person name="Mori K."/>
        </authorList>
    </citation>
    <scope>NUCLEOTIDE SEQUENCE [LARGE SCALE GENOMIC DNA]</scope>
    <source>
        <strain evidence="1 2">CCM 3426</strain>
    </source>
</reference>
<dbReference type="Gene3D" id="1.10.150.240">
    <property type="entry name" value="Putative phosphatase, domain 2"/>
    <property type="match status" value="1"/>
</dbReference>
<dbReference type="SFLD" id="SFLDG01129">
    <property type="entry name" value="C1.5:_HAD__Beta-PGM__Phosphata"/>
    <property type="match status" value="1"/>
</dbReference>
<organism evidence="1 2">
    <name type="scientific">Nonomuraea spiralis</name>
    <dbReference type="NCBI Taxonomy" id="46182"/>
    <lineage>
        <taxon>Bacteria</taxon>
        <taxon>Bacillati</taxon>
        <taxon>Actinomycetota</taxon>
        <taxon>Actinomycetes</taxon>
        <taxon>Streptosporangiales</taxon>
        <taxon>Streptosporangiaceae</taxon>
        <taxon>Nonomuraea</taxon>
    </lineage>
</organism>
<comment type="caution">
    <text evidence="1">The sequence shown here is derived from an EMBL/GenBank/DDBJ whole genome shotgun (WGS) entry which is preliminary data.</text>
</comment>
<dbReference type="Pfam" id="PF00702">
    <property type="entry name" value="Hydrolase"/>
    <property type="match status" value="1"/>
</dbReference>
<dbReference type="InterPro" id="IPR050155">
    <property type="entry name" value="HAD-like_hydrolase_sf"/>
</dbReference>
<dbReference type="PANTHER" id="PTHR43434">
    <property type="entry name" value="PHOSPHOGLYCOLATE PHOSPHATASE"/>
    <property type="match status" value="1"/>
</dbReference>
<dbReference type="SUPFAM" id="SSF56784">
    <property type="entry name" value="HAD-like"/>
    <property type="match status" value="1"/>
</dbReference>
<dbReference type="InterPro" id="IPR023214">
    <property type="entry name" value="HAD_sf"/>
</dbReference>
<dbReference type="PANTHER" id="PTHR43434:SF1">
    <property type="entry name" value="PHOSPHOGLYCOLATE PHOSPHATASE"/>
    <property type="match status" value="1"/>
</dbReference>
<dbReference type="SFLD" id="SFLDS00003">
    <property type="entry name" value="Haloacid_Dehalogenase"/>
    <property type="match status" value="1"/>
</dbReference>
<protein>
    <submittedName>
        <fullName evidence="1">HAD family hydrolase</fullName>
        <ecNumber evidence="1">3.-.-.-</ecNumber>
    </submittedName>
</protein>
<dbReference type="RefSeq" id="WP_229824480.1">
    <property type="nucleotide sequence ID" value="NZ_BMRC01000013.1"/>
</dbReference>
<sequence>MIRTVVVDVDDTLCLTEAACFELENEALARIGRDPMSRAAHVATWGRPLHEAMPMRSPGLDLAAYLAVHHTLLREYAAAGRVDVVPQANLRTIDELNAAGREVMLLTSRTEAEMEHLTAPGHVLDGRLAAVYHAGNTRFGKPDPRAFDELLAETGRDPRECLYVGDSPTDAQAATGAGLRFVACMQSGLREPADFAPHPVDAFIDAFHDLAGAVTRLEDATPAPLR</sequence>
<keyword evidence="1" id="KW-0378">Hydrolase</keyword>
<dbReference type="InterPro" id="IPR023198">
    <property type="entry name" value="PGP-like_dom2"/>
</dbReference>
<evidence type="ECO:0000313" key="1">
    <source>
        <dbReference type="EMBL" id="MFB9204819.1"/>
    </source>
</evidence>
<dbReference type="InterPro" id="IPR006439">
    <property type="entry name" value="HAD-SF_hydro_IA"/>
</dbReference>
<dbReference type="EC" id="3.-.-.-" evidence="1"/>
<evidence type="ECO:0000313" key="2">
    <source>
        <dbReference type="Proteomes" id="UP001589647"/>
    </source>
</evidence>
<dbReference type="NCBIfam" id="TIGR01549">
    <property type="entry name" value="HAD-SF-IA-v1"/>
    <property type="match status" value="1"/>
</dbReference>
<dbReference type="EMBL" id="JBHMEI010000020">
    <property type="protein sequence ID" value="MFB9204819.1"/>
    <property type="molecule type" value="Genomic_DNA"/>
</dbReference>
<gene>
    <name evidence="1" type="ORF">ACFFV7_26740</name>
</gene>
<accession>A0ABV5IJV6</accession>
<proteinExistence type="predicted"/>